<dbReference type="InterPro" id="IPR014940">
    <property type="entry name" value="BAAT_C"/>
</dbReference>
<dbReference type="Gene3D" id="3.40.50.1820">
    <property type="entry name" value="alpha/beta hydrolase"/>
    <property type="match status" value="1"/>
</dbReference>
<evidence type="ECO:0000259" key="1">
    <source>
        <dbReference type="Pfam" id="PF08840"/>
    </source>
</evidence>
<evidence type="ECO:0000313" key="2">
    <source>
        <dbReference type="EMBL" id="WYJ76155.1"/>
    </source>
</evidence>
<dbReference type="RefSeq" id="WP_207942166.1">
    <property type="nucleotide sequence ID" value="NZ_CP147251.1"/>
</dbReference>
<name>A0ABZ2SJX2_9ENTE</name>
<dbReference type="SUPFAM" id="SSF53474">
    <property type="entry name" value="alpha/beta-Hydrolases"/>
    <property type="match status" value="1"/>
</dbReference>
<dbReference type="PANTHER" id="PTHR10824">
    <property type="entry name" value="ACYL-COENZYME A THIOESTERASE-RELATED"/>
    <property type="match status" value="1"/>
</dbReference>
<reference evidence="2 3" key="1">
    <citation type="submission" date="2021-03" db="EMBL/GenBank/DDBJ databases">
        <authorList>
            <person name="Gilmore M.S."/>
            <person name="Schwartzman J."/>
            <person name="Van Tyne D."/>
            <person name="Martin M."/>
            <person name="Earl A.M."/>
            <person name="Manson A.L."/>
            <person name="Straub T."/>
            <person name="Salamzade R."/>
            <person name="Saavedra J."/>
            <person name="Lebreton F."/>
            <person name="Prichula J."/>
            <person name="Schaufler K."/>
            <person name="Gaca A."/>
            <person name="Sgardioli B."/>
            <person name="Wagenaar J."/>
            <person name="Strong T."/>
        </authorList>
    </citation>
    <scope>NUCLEOTIDE SEQUENCE [LARGE SCALE GENOMIC DNA]</scope>
    <source>
        <strain evidence="2 3">DIV2402</strain>
    </source>
</reference>
<keyword evidence="3" id="KW-1185">Reference proteome</keyword>
<gene>
    <name evidence="2" type="ORF">DOK78_000772</name>
</gene>
<dbReference type="Proteomes" id="UP000664701">
    <property type="component" value="Chromosome"/>
</dbReference>
<dbReference type="EMBL" id="CP147251">
    <property type="protein sequence ID" value="WYJ76155.1"/>
    <property type="molecule type" value="Genomic_DNA"/>
</dbReference>
<accession>A0ABZ2SJX2</accession>
<evidence type="ECO:0000313" key="3">
    <source>
        <dbReference type="Proteomes" id="UP000664701"/>
    </source>
</evidence>
<proteinExistence type="predicted"/>
<sequence length="267" mass="30442">MEVEIKKLAYQSVRGYCFIPEKSRRGVVITLGTAEGECLFEQAYQIAEKGYRVLAIYYFGKESLPPKLAHVPLEFFSHVIQFAEQFEASYPLTIVGASRGAELAFILANHFQVVSNLVLVAPTAFIYPGEDYQPAWTLHGKPLPTIRFTWRMKLKEYFGKSSLLKEMFDYEFTANRQVPEARIDSSTFKGNLLLFSGKEDLFWPSAQMGQMLATNAIRAKSVEHYVYEEAGHLFSTKRMQGGTNDGNLYATYSMNELIEKKLAKWHV</sequence>
<reference evidence="2 3" key="2">
    <citation type="submission" date="2024-03" db="EMBL/GenBank/DDBJ databases">
        <title>The Genome Sequence of Enterococcus sp. DIV2402.</title>
        <authorList>
            <consortium name="The Broad Institute Genomics Platform"/>
            <consortium name="The Broad Institute Microbial Omics Core"/>
            <consortium name="The Broad Institute Genomic Center for Infectious Diseases"/>
            <person name="Earl A."/>
            <person name="Manson A."/>
            <person name="Gilmore M."/>
            <person name="Schwartman J."/>
            <person name="Shea T."/>
            <person name="Abouelleil A."/>
            <person name="Cao P."/>
            <person name="Chapman S."/>
            <person name="Cusick C."/>
            <person name="Young S."/>
            <person name="Neafsey D."/>
            <person name="Nusbaum C."/>
            <person name="Birren B."/>
        </authorList>
    </citation>
    <scope>NUCLEOTIDE SEQUENCE [LARGE SCALE GENOMIC DNA]</scope>
    <source>
        <strain evidence="2 3">DIV2402</strain>
    </source>
</reference>
<dbReference type="PANTHER" id="PTHR10824:SF4">
    <property type="entry name" value="ACYL-COENZYME A THIOESTERASE 1-LIKE"/>
    <property type="match status" value="1"/>
</dbReference>
<organism evidence="2 3">
    <name type="scientific">Candidatus Enterococcus lowellii</name>
    <dbReference type="NCBI Taxonomy" id="2230877"/>
    <lineage>
        <taxon>Bacteria</taxon>
        <taxon>Bacillati</taxon>
        <taxon>Bacillota</taxon>
        <taxon>Bacilli</taxon>
        <taxon>Lactobacillales</taxon>
        <taxon>Enterococcaceae</taxon>
        <taxon>Enterococcus</taxon>
    </lineage>
</organism>
<dbReference type="Pfam" id="PF08840">
    <property type="entry name" value="BAAT_C"/>
    <property type="match status" value="1"/>
</dbReference>
<dbReference type="InterPro" id="IPR029058">
    <property type="entry name" value="AB_hydrolase_fold"/>
</dbReference>
<protein>
    <recommendedName>
        <fullName evidence="1">BAAT/Acyl-CoA thioester hydrolase C-terminal domain-containing protein</fullName>
    </recommendedName>
</protein>
<feature type="domain" description="BAAT/Acyl-CoA thioester hydrolase C-terminal" evidence="1">
    <location>
        <begin position="71"/>
        <end position="234"/>
    </location>
</feature>